<accession>A0A4S4FX80</accession>
<keyword evidence="6" id="KW-1185">Reference proteome</keyword>
<name>A0A4S4FX80_9MICO</name>
<keyword evidence="2" id="KW-0012">Acyltransferase</keyword>
<dbReference type="InterPro" id="IPR000182">
    <property type="entry name" value="GNAT_dom"/>
</dbReference>
<dbReference type="AlphaFoldDB" id="A0A4S4FX80"/>
<dbReference type="Proteomes" id="UP000307380">
    <property type="component" value="Unassembled WGS sequence"/>
</dbReference>
<dbReference type="InterPro" id="IPR051531">
    <property type="entry name" value="N-acetyltransferase"/>
</dbReference>
<dbReference type="GO" id="GO:0008999">
    <property type="term" value="F:protein-N-terminal-alanine acetyltransferase activity"/>
    <property type="evidence" value="ECO:0007669"/>
    <property type="project" value="TreeGrafter"/>
</dbReference>
<gene>
    <name evidence="5" type="ORF">E6C70_08205</name>
</gene>
<dbReference type="InterPro" id="IPR016181">
    <property type="entry name" value="Acyl_CoA_acyltransferase"/>
</dbReference>
<dbReference type="PROSITE" id="PS51186">
    <property type="entry name" value="GNAT"/>
    <property type="match status" value="1"/>
</dbReference>
<dbReference type="RefSeq" id="WP_136424064.1">
    <property type="nucleotide sequence ID" value="NZ_OZ241748.1"/>
</dbReference>
<evidence type="ECO:0000313" key="5">
    <source>
        <dbReference type="EMBL" id="THG34266.1"/>
    </source>
</evidence>
<sequence>MRPAALRDGLELRPVVMADAAAMVAAYALNREHLAPWEPVRTPEFYTEGWWRQELARYEAGYEAGSMLPLAVFDGDEVVGRFTLSAIEHGVFQNARLGYWVDHRLEGSGVATGAVAVIVAHARDDLGLHRVEASTLLHNVASQRVLERNGFERTGMAPRYLRIAGWWQDHYLFQRILDH</sequence>
<organism evidence="5 6">
    <name type="scientific">Orlajensenia flava</name>
    <dbReference type="NCBI Taxonomy" id="2565934"/>
    <lineage>
        <taxon>Bacteria</taxon>
        <taxon>Bacillati</taxon>
        <taxon>Actinomycetota</taxon>
        <taxon>Actinomycetes</taxon>
        <taxon>Micrococcales</taxon>
        <taxon>Microbacteriaceae</taxon>
        <taxon>Orlajensenia</taxon>
    </lineage>
</organism>
<comment type="similarity">
    <text evidence="3">Belongs to the acetyltransferase family. RimJ subfamily.</text>
</comment>
<evidence type="ECO:0000313" key="6">
    <source>
        <dbReference type="Proteomes" id="UP000307380"/>
    </source>
</evidence>
<dbReference type="EMBL" id="SSSN01000005">
    <property type="protein sequence ID" value="THG34266.1"/>
    <property type="molecule type" value="Genomic_DNA"/>
</dbReference>
<protein>
    <submittedName>
        <fullName evidence="5">GNAT family N-acetyltransferase</fullName>
    </submittedName>
</protein>
<evidence type="ECO:0000256" key="3">
    <source>
        <dbReference type="ARBA" id="ARBA00038502"/>
    </source>
</evidence>
<dbReference type="Gene3D" id="3.40.630.30">
    <property type="match status" value="1"/>
</dbReference>
<dbReference type="Pfam" id="PF13302">
    <property type="entry name" value="Acetyltransf_3"/>
    <property type="match status" value="1"/>
</dbReference>
<dbReference type="SUPFAM" id="SSF55729">
    <property type="entry name" value="Acyl-CoA N-acyltransferases (Nat)"/>
    <property type="match status" value="1"/>
</dbReference>
<evidence type="ECO:0000256" key="1">
    <source>
        <dbReference type="ARBA" id="ARBA00022679"/>
    </source>
</evidence>
<keyword evidence="1 5" id="KW-0808">Transferase</keyword>
<evidence type="ECO:0000256" key="2">
    <source>
        <dbReference type="ARBA" id="ARBA00023315"/>
    </source>
</evidence>
<dbReference type="PANTHER" id="PTHR43792:SF8">
    <property type="entry name" value="[RIBOSOMAL PROTEIN US5]-ALANINE N-ACETYLTRANSFERASE"/>
    <property type="match status" value="1"/>
</dbReference>
<comment type="caution">
    <text evidence="5">The sequence shown here is derived from an EMBL/GenBank/DDBJ whole genome shotgun (WGS) entry which is preliminary data.</text>
</comment>
<reference evidence="5 6" key="1">
    <citation type="submission" date="2019-04" db="EMBL/GenBank/DDBJ databases">
        <authorList>
            <person name="Jiang L."/>
        </authorList>
    </citation>
    <scope>NUCLEOTIDE SEQUENCE [LARGE SCALE GENOMIC DNA]</scope>
    <source>
        <strain evidence="5 6">YIM 131861</strain>
    </source>
</reference>
<evidence type="ECO:0000259" key="4">
    <source>
        <dbReference type="PROSITE" id="PS51186"/>
    </source>
</evidence>
<dbReference type="OrthoDB" id="5242221at2"/>
<dbReference type="GO" id="GO:0005737">
    <property type="term" value="C:cytoplasm"/>
    <property type="evidence" value="ECO:0007669"/>
    <property type="project" value="TreeGrafter"/>
</dbReference>
<dbReference type="PANTHER" id="PTHR43792">
    <property type="entry name" value="GNAT FAMILY, PUTATIVE (AFU_ORTHOLOGUE AFUA_3G00765)-RELATED-RELATED"/>
    <property type="match status" value="1"/>
</dbReference>
<proteinExistence type="inferred from homology"/>
<feature type="domain" description="N-acetyltransferase" evidence="4">
    <location>
        <begin position="24"/>
        <end position="178"/>
    </location>
</feature>